<dbReference type="PROSITE" id="PS50093">
    <property type="entry name" value="PKD"/>
    <property type="match status" value="1"/>
</dbReference>
<dbReference type="InterPro" id="IPR035986">
    <property type="entry name" value="PKD_dom_sf"/>
</dbReference>
<proteinExistence type="predicted"/>
<organism evidence="3 4">
    <name type="scientific">Marinoscillum luteum</name>
    <dbReference type="NCBI Taxonomy" id="861051"/>
    <lineage>
        <taxon>Bacteria</taxon>
        <taxon>Pseudomonadati</taxon>
        <taxon>Bacteroidota</taxon>
        <taxon>Cytophagia</taxon>
        <taxon>Cytophagales</taxon>
        <taxon>Reichenbachiellaceae</taxon>
        <taxon>Marinoscillum</taxon>
    </lineage>
</organism>
<feature type="signal peptide" evidence="1">
    <location>
        <begin position="1"/>
        <end position="29"/>
    </location>
</feature>
<dbReference type="SUPFAM" id="SSF49299">
    <property type="entry name" value="PKD domain"/>
    <property type="match status" value="1"/>
</dbReference>
<comment type="caution">
    <text evidence="3">The sequence shown here is derived from an EMBL/GenBank/DDBJ whole genome shotgun (WGS) entry which is preliminary data.</text>
</comment>
<dbReference type="InterPro" id="IPR022409">
    <property type="entry name" value="PKD/Chitinase_dom"/>
</dbReference>
<dbReference type="CDD" id="cd00146">
    <property type="entry name" value="PKD"/>
    <property type="match status" value="1"/>
</dbReference>
<dbReference type="RefSeq" id="WP_159581807.1">
    <property type="nucleotide sequence ID" value="NZ_JBIPKE010000020.1"/>
</dbReference>
<keyword evidence="4" id="KW-1185">Reference proteome</keyword>
<reference evidence="3 4" key="1">
    <citation type="journal article" date="2013" name="Int. J. Syst. Evol. Microbiol.">
        <title>Marinoscillum luteum sp. nov., isolated from marine sediment.</title>
        <authorList>
            <person name="Cha I.T."/>
            <person name="Park S.J."/>
            <person name="Kim S.J."/>
            <person name="Kim J.G."/>
            <person name="Jung M.Y."/>
            <person name="Shin K.S."/>
            <person name="Kwon K.K."/>
            <person name="Yang S.H."/>
            <person name="Seo Y.S."/>
            <person name="Rhee S.K."/>
        </authorList>
    </citation>
    <scope>NUCLEOTIDE SEQUENCE [LARGE SCALE GENOMIC DNA]</scope>
    <source>
        <strain evidence="3 4">KCTC 23939</strain>
    </source>
</reference>
<dbReference type="PROSITE" id="PS51257">
    <property type="entry name" value="PROKAR_LIPOPROTEIN"/>
    <property type="match status" value="1"/>
</dbReference>
<name>A0ABW7NDW9_9BACT</name>
<dbReference type="SMART" id="SM00089">
    <property type="entry name" value="PKD"/>
    <property type="match status" value="1"/>
</dbReference>
<dbReference type="Pfam" id="PF18911">
    <property type="entry name" value="PKD_4"/>
    <property type="match status" value="1"/>
</dbReference>
<dbReference type="InterPro" id="IPR013783">
    <property type="entry name" value="Ig-like_fold"/>
</dbReference>
<evidence type="ECO:0000259" key="2">
    <source>
        <dbReference type="PROSITE" id="PS50093"/>
    </source>
</evidence>
<accession>A0ABW7NDW9</accession>
<dbReference type="EMBL" id="JBIPKE010000020">
    <property type="protein sequence ID" value="MFH6985793.1"/>
    <property type="molecule type" value="Genomic_DNA"/>
</dbReference>
<evidence type="ECO:0000313" key="3">
    <source>
        <dbReference type="EMBL" id="MFH6985793.1"/>
    </source>
</evidence>
<feature type="chain" id="PRO_5046913678" evidence="1">
    <location>
        <begin position="30"/>
        <end position="306"/>
    </location>
</feature>
<evidence type="ECO:0000313" key="4">
    <source>
        <dbReference type="Proteomes" id="UP001610063"/>
    </source>
</evidence>
<evidence type="ECO:0000256" key="1">
    <source>
        <dbReference type="SAM" id="SignalP"/>
    </source>
</evidence>
<sequence>MKTQSFKKLMLLGLTAGLAGLFSCGEDEAKTPLPVADFTFTLEGKTVTVVNASTDAETQTWDFGDGATSTDLNPSHTYEANGSYIVKLTVTNETGSDDKSEVLEVINIQIDGDLSDWDDVPALATYGDGEAGSFLEVKVENLEDDKLFIYVKTTSASNGFIDLFMNSDNDDATGFASWMYPTTPGFDILVEGYAISQSAVEAELFFGNYDDATAGEDKTAWAWTALTPSANFFKTIELQSAGANKAYEFSVDLSEFPPAAAASGSVKFFLIDVDAPDGAGSDWAWLGNAPAGYGEETSAAFTYTLK</sequence>
<dbReference type="Proteomes" id="UP001610063">
    <property type="component" value="Unassembled WGS sequence"/>
</dbReference>
<keyword evidence="1" id="KW-0732">Signal</keyword>
<dbReference type="InterPro" id="IPR000601">
    <property type="entry name" value="PKD_dom"/>
</dbReference>
<dbReference type="Gene3D" id="2.60.40.10">
    <property type="entry name" value="Immunoglobulins"/>
    <property type="match status" value="1"/>
</dbReference>
<feature type="domain" description="PKD" evidence="2">
    <location>
        <begin position="60"/>
        <end position="96"/>
    </location>
</feature>
<protein>
    <submittedName>
        <fullName evidence="3">PKD domain-containing protein</fullName>
    </submittedName>
</protein>
<gene>
    <name evidence="3" type="ORF">ACHKAR_20230</name>
</gene>